<dbReference type="Gene3D" id="1.20.1600.10">
    <property type="entry name" value="Outer membrane efflux proteins (OEP)"/>
    <property type="match status" value="1"/>
</dbReference>
<dbReference type="GO" id="GO:0015288">
    <property type="term" value="F:porin activity"/>
    <property type="evidence" value="ECO:0007669"/>
    <property type="project" value="TreeGrafter"/>
</dbReference>
<keyword evidence="2" id="KW-1134">Transmembrane beta strand</keyword>
<accession>A0A7W9BVY2</accession>
<sequence length="511" mass="57162">MTKTTSRLKERDVVMTRQVYVPIILAGALLGGCSVTPKPLTLSELTTRATANVAAVAVDQEPVISAISLYEAMARALKYNLDYKVEMMEEALKSRELDLTRYDMLPQLVATGGYAGRNNFAGASSLSLLSGRQSLEPSTSQERNIFTGDLTLSWDVLDFGLSYVRAKQKGDEVLIAMERRRKVSNRIIEDVRVAYWRAVSAERLIVKLRQLEVSVSTTLSNSEKLATRRLSAPLTALTYQRELIDIQAEIRRLQRELVVAKSQLAALMNLTPGTPFALQLPKREGVPPTFAMDNNAMVLTALRNRAELREVSYRERINKRELDAALLSVLPSFRAIVGVNADSNDFLFNNDWINYGARASFNLLNVFRLPAQKRAVEAQATMIRQRELALTMAVMTQIYVSRARYMHLTNELATAAKQNQVQGKIMYQIRSGHTAGAISQQTLLREEMNTLVNEVKYDLAYAEVQNAYANLYSAMGVDHFSPDVTGREPVGTLAASLTRLWNERETALKLD</sequence>
<keyword evidence="4" id="KW-0472">Membrane</keyword>
<proteinExistence type="predicted"/>
<evidence type="ECO:0000256" key="4">
    <source>
        <dbReference type="ARBA" id="ARBA00023136"/>
    </source>
</evidence>
<keyword evidence="5" id="KW-0998">Cell outer membrane</keyword>
<dbReference type="PANTHER" id="PTHR30026">
    <property type="entry name" value="OUTER MEMBRANE PROTEIN TOLC"/>
    <property type="match status" value="1"/>
</dbReference>
<dbReference type="AlphaFoldDB" id="A0A7W9BVY2"/>
<evidence type="ECO:0000256" key="1">
    <source>
        <dbReference type="ARBA" id="ARBA00004442"/>
    </source>
</evidence>
<evidence type="ECO:0000256" key="5">
    <source>
        <dbReference type="ARBA" id="ARBA00023237"/>
    </source>
</evidence>
<comment type="caution">
    <text evidence="7">The sequence shown here is derived from an EMBL/GenBank/DDBJ whole genome shotgun (WGS) entry which is preliminary data.</text>
</comment>
<keyword evidence="8" id="KW-1185">Reference proteome</keyword>
<dbReference type="RefSeq" id="WP_229674134.1">
    <property type="nucleotide sequence ID" value="NZ_BMJP01000008.1"/>
</dbReference>
<dbReference type="Proteomes" id="UP000546701">
    <property type="component" value="Unassembled WGS sequence"/>
</dbReference>
<dbReference type="GO" id="GO:0009279">
    <property type="term" value="C:cell outer membrane"/>
    <property type="evidence" value="ECO:0007669"/>
    <property type="project" value="UniProtKB-SubCell"/>
</dbReference>
<evidence type="ECO:0000256" key="2">
    <source>
        <dbReference type="ARBA" id="ARBA00022452"/>
    </source>
</evidence>
<dbReference type="PROSITE" id="PS51257">
    <property type="entry name" value="PROKAR_LIPOPROTEIN"/>
    <property type="match status" value="1"/>
</dbReference>
<gene>
    <name evidence="7" type="ORF">FHS99_003376</name>
</gene>
<dbReference type="PANTHER" id="PTHR30026:SF21">
    <property type="entry name" value="SLR1270 PROTEIN"/>
    <property type="match status" value="1"/>
</dbReference>
<evidence type="ECO:0000313" key="7">
    <source>
        <dbReference type="EMBL" id="MBB5730869.1"/>
    </source>
</evidence>
<dbReference type="EMBL" id="JACIJR010000010">
    <property type="protein sequence ID" value="MBB5730869.1"/>
    <property type="molecule type" value="Genomic_DNA"/>
</dbReference>
<comment type="subcellular location">
    <subcellularLocation>
        <location evidence="1">Cell outer membrane</location>
    </subcellularLocation>
</comment>
<dbReference type="GO" id="GO:1990281">
    <property type="term" value="C:efflux pump complex"/>
    <property type="evidence" value="ECO:0007669"/>
    <property type="project" value="TreeGrafter"/>
</dbReference>
<evidence type="ECO:0000256" key="6">
    <source>
        <dbReference type="SAM" id="Coils"/>
    </source>
</evidence>
<feature type="coiled-coil region" evidence="6">
    <location>
        <begin position="236"/>
        <end position="270"/>
    </location>
</feature>
<evidence type="ECO:0000256" key="3">
    <source>
        <dbReference type="ARBA" id="ARBA00022692"/>
    </source>
</evidence>
<dbReference type="GO" id="GO:0015562">
    <property type="term" value="F:efflux transmembrane transporter activity"/>
    <property type="evidence" value="ECO:0007669"/>
    <property type="project" value="InterPro"/>
</dbReference>
<organism evidence="7 8">
    <name type="scientific">Sphingomonas prati</name>
    <dbReference type="NCBI Taxonomy" id="1843237"/>
    <lineage>
        <taxon>Bacteria</taxon>
        <taxon>Pseudomonadati</taxon>
        <taxon>Pseudomonadota</taxon>
        <taxon>Alphaproteobacteria</taxon>
        <taxon>Sphingomonadales</taxon>
        <taxon>Sphingomonadaceae</taxon>
        <taxon>Sphingomonas</taxon>
    </lineage>
</organism>
<name>A0A7W9BVY2_9SPHN</name>
<keyword evidence="6" id="KW-0175">Coiled coil</keyword>
<evidence type="ECO:0000313" key="8">
    <source>
        <dbReference type="Proteomes" id="UP000546701"/>
    </source>
</evidence>
<dbReference type="SUPFAM" id="SSF56954">
    <property type="entry name" value="Outer membrane efflux proteins (OEP)"/>
    <property type="match status" value="1"/>
</dbReference>
<reference evidence="7 8" key="1">
    <citation type="submission" date="2020-08" db="EMBL/GenBank/DDBJ databases">
        <title>Genomic Encyclopedia of Type Strains, Phase IV (KMG-IV): sequencing the most valuable type-strain genomes for metagenomic binning, comparative biology and taxonomic classification.</title>
        <authorList>
            <person name="Goeker M."/>
        </authorList>
    </citation>
    <scope>NUCLEOTIDE SEQUENCE [LARGE SCALE GENOMIC DNA]</scope>
    <source>
        <strain evidence="7 8">DSM 103336</strain>
    </source>
</reference>
<protein>
    <submittedName>
        <fullName evidence="7">Outer membrane protein TolC</fullName>
    </submittedName>
</protein>
<keyword evidence="3" id="KW-0812">Transmembrane</keyword>
<dbReference type="InterPro" id="IPR051906">
    <property type="entry name" value="TolC-like"/>
</dbReference>